<dbReference type="InterPro" id="IPR006558">
    <property type="entry name" value="LamG-like"/>
</dbReference>
<keyword evidence="7" id="KW-1185">Reference proteome</keyword>
<dbReference type="Pfam" id="PF13385">
    <property type="entry name" value="Laminin_G_3"/>
    <property type="match status" value="1"/>
</dbReference>
<dbReference type="InterPro" id="IPR039448">
    <property type="entry name" value="Beta_helix"/>
</dbReference>
<evidence type="ECO:0000256" key="3">
    <source>
        <dbReference type="SAM" id="MobiDB-lite"/>
    </source>
</evidence>
<dbReference type="Gene3D" id="2.60.120.200">
    <property type="match status" value="1"/>
</dbReference>
<evidence type="ECO:0000313" key="6">
    <source>
        <dbReference type="EMBL" id="QEH34851.1"/>
    </source>
</evidence>
<dbReference type="SUPFAM" id="SSF49899">
    <property type="entry name" value="Concanavalin A-like lectins/glucanases"/>
    <property type="match status" value="1"/>
</dbReference>
<dbReference type="SMART" id="SM00710">
    <property type="entry name" value="PbH1"/>
    <property type="match status" value="6"/>
</dbReference>
<dbReference type="KEGG" id="agv:OJF2_33960"/>
<dbReference type="InterPro" id="IPR012334">
    <property type="entry name" value="Pectin_lyas_fold"/>
</dbReference>
<evidence type="ECO:0000256" key="4">
    <source>
        <dbReference type="SAM" id="SignalP"/>
    </source>
</evidence>
<evidence type="ECO:0000313" key="7">
    <source>
        <dbReference type="Proteomes" id="UP000324233"/>
    </source>
</evidence>
<feature type="region of interest" description="Disordered" evidence="3">
    <location>
        <begin position="1019"/>
        <end position="1047"/>
    </location>
</feature>
<protein>
    <recommendedName>
        <fullName evidence="5">LamG-like jellyroll fold domain-containing protein</fullName>
    </recommendedName>
</protein>
<accession>A0A5B9W410</accession>
<evidence type="ECO:0000259" key="5">
    <source>
        <dbReference type="SMART" id="SM00560"/>
    </source>
</evidence>
<dbReference type="InterPro" id="IPR006626">
    <property type="entry name" value="PbH1"/>
</dbReference>
<feature type="chain" id="PRO_5023124061" description="LamG-like jellyroll fold domain-containing protein" evidence="4">
    <location>
        <begin position="23"/>
        <end position="1047"/>
    </location>
</feature>
<feature type="signal peptide" evidence="4">
    <location>
        <begin position="1"/>
        <end position="22"/>
    </location>
</feature>
<feature type="compositionally biased region" description="Low complexity" evidence="3">
    <location>
        <begin position="1027"/>
        <end position="1047"/>
    </location>
</feature>
<dbReference type="InterPro" id="IPR011050">
    <property type="entry name" value="Pectin_lyase_fold/virulence"/>
</dbReference>
<sequence precursor="true">MFPSRFTLALLASWLPATSAAADDGLLLHYACNEGEGRIAADRSGHRLDAAVGGGWSASPSGKALSFDGQPGTFARVEVPPALRFGKGSWTFSAWLKPTSLSIEDRQNQRRIFSSGTYPDAYVGIDVMADGKLDTYTCYRDEHGRIVAAGGGTGPGMLAVGRWAHVAVVCDRRARRVALYVNGGAVSEAPLPSNFDGDFAKGGELTLGSGWHNYWGLMDEVRVHRRALSRAEVRAEFRELERTFGVVRSPAELAAEHREAALDALAAARASWAKGDLGAVRKACSALAAASDLPPSIRSYAHLRVAQSWAAERKPAEAAREYVAIAATAAYPEVHRMEARERVRELGRVAEGLPPRDPAATRTPPPRIDRFAAEVFVSPAGDDAAEGSRSSPAASLARARDLVRGLRARGTRGAIAVRVLPGEYPVAGTFSLSAEDSGTPDGPVVYRAEEPGKAVFYGGRRLAGWAPVADADALSRLPEEARGKVVRCDLKALGIRDLGRLAVRGFGQPPSPPTLEVFVGGRPMTPARWPNAGFVGIGKLVQPGSRREGKPSVFEYLGDRPARWARAEEPWLFGYFHYLWADATIRVSRIDPAARTIACDEAYEYGGGMSTEQGIQYYAFNLLEELDAPGEWYLDRKAGVLYLYPPGGDIAKATAEIGVASTPMVAMDRVCDVRLEGLAFDLSRSDGLRLESCRRCVLAGCTVRRMAGNGVVVNGGEADVLFGCEVATIGRRATEVIGGDRATLTPGRHLVENCDIHDFGRIDRTYTPAIQLEGVGNRVAHNRMYDAPSSVMRIEGNDHVIEYNDVYAAVRESDDQGAMELYGNPTYRGVVFRHNRFVDCGKAAPGAIVHGQAAIRLDDAISGVLIYGNVFVRSASGHFGGVQMNGGRDNVIDNNLFVDCKLGISGGWYGSNGVWKSLEEGHRPDGFFLTPLYLGRYPEMAAMLKPPGINHAWRNVAYRCGPLAAEDLEHLDRLEDLELGASDPSFADAARGDFRLSPSQALTRSVGFRPIPVEEIGPYPDPLRASRPAPAMPAAMPGARAGAGPAG</sequence>
<dbReference type="Pfam" id="PF13229">
    <property type="entry name" value="Beta_helix"/>
    <property type="match status" value="1"/>
</dbReference>
<gene>
    <name evidence="6" type="ORF">OJF2_33960</name>
</gene>
<feature type="domain" description="LamG-like jellyroll fold" evidence="5">
    <location>
        <begin position="88"/>
        <end position="231"/>
    </location>
</feature>
<dbReference type="Proteomes" id="UP000324233">
    <property type="component" value="Chromosome"/>
</dbReference>
<dbReference type="PANTHER" id="PTHR36453:SF1">
    <property type="entry name" value="RIGHT HANDED BETA HELIX DOMAIN-CONTAINING PROTEIN"/>
    <property type="match status" value="1"/>
</dbReference>
<name>A0A5B9W410_9BACT</name>
<dbReference type="RefSeq" id="WP_168221848.1">
    <property type="nucleotide sequence ID" value="NZ_CP042997.1"/>
</dbReference>
<proteinExistence type="predicted"/>
<dbReference type="AlphaFoldDB" id="A0A5B9W410"/>
<organism evidence="6 7">
    <name type="scientific">Aquisphaera giovannonii</name>
    <dbReference type="NCBI Taxonomy" id="406548"/>
    <lineage>
        <taxon>Bacteria</taxon>
        <taxon>Pseudomonadati</taxon>
        <taxon>Planctomycetota</taxon>
        <taxon>Planctomycetia</taxon>
        <taxon>Isosphaerales</taxon>
        <taxon>Isosphaeraceae</taxon>
        <taxon>Aquisphaera</taxon>
    </lineage>
</organism>
<reference evidence="6 7" key="1">
    <citation type="submission" date="2019-08" db="EMBL/GenBank/DDBJ databases">
        <title>Deep-cultivation of Planctomycetes and their phenomic and genomic characterization uncovers novel biology.</title>
        <authorList>
            <person name="Wiegand S."/>
            <person name="Jogler M."/>
            <person name="Boedeker C."/>
            <person name="Pinto D."/>
            <person name="Vollmers J."/>
            <person name="Rivas-Marin E."/>
            <person name="Kohn T."/>
            <person name="Peeters S.H."/>
            <person name="Heuer A."/>
            <person name="Rast P."/>
            <person name="Oberbeckmann S."/>
            <person name="Bunk B."/>
            <person name="Jeske O."/>
            <person name="Meyerdierks A."/>
            <person name="Storesund J.E."/>
            <person name="Kallscheuer N."/>
            <person name="Luecker S."/>
            <person name="Lage O.M."/>
            <person name="Pohl T."/>
            <person name="Merkel B.J."/>
            <person name="Hornburger P."/>
            <person name="Mueller R.-W."/>
            <person name="Bruemmer F."/>
            <person name="Labrenz M."/>
            <person name="Spormann A.M."/>
            <person name="Op den Camp H."/>
            <person name="Overmann J."/>
            <person name="Amann R."/>
            <person name="Jetten M.S.M."/>
            <person name="Mascher T."/>
            <person name="Medema M.H."/>
            <person name="Devos D.P."/>
            <person name="Kaster A.-K."/>
            <person name="Ovreas L."/>
            <person name="Rohde M."/>
            <person name="Galperin M.Y."/>
            <person name="Jogler C."/>
        </authorList>
    </citation>
    <scope>NUCLEOTIDE SEQUENCE [LARGE SCALE GENOMIC DNA]</scope>
    <source>
        <strain evidence="6 7">OJF2</strain>
    </source>
</reference>
<keyword evidence="2" id="KW-1015">Disulfide bond</keyword>
<dbReference type="PANTHER" id="PTHR36453">
    <property type="entry name" value="SECRETED PROTEIN-RELATED"/>
    <property type="match status" value="1"/>
</dbReference>
<dbReference type="SUPFAM" id="SSF51126">
    <property type="entry name" value="Pectin lyase-like"/>
    <property type="match status" value="1"/>
</dbReference>
<dbReference type="SMART" id="SM00560">
    <property type="entry name" value="LamGL"/>
    <property type="match status" value="1"/>
</dbReference>
<dbReference type="EMBL" id="CP042997">
    <property type="protein sequence ID" value="QEH34851.1"/>
    <property type="molecule type" value="Genomic_DNA"/>
</dbReference>
<evidence type="ECO:0000256" key="2">
    <source>
        <dbReference type="ARBA" id="ARBA00023157"/>
    </source>
</evidence>
<dbReference type="InterPro" id="IPR013320">
    <property type="entry name" value="ConA-like_dom_sf"/>
</dbReference>
<dbReference type="Gene3D" id="2.160.20.10">
    <property type="entry name" value="Single-stranded right-handed beta-helix, Pectin lyase-like"/>
    <property type="match status" value="2"/>
</dbReference>
<evidence type="ECO:0000256" key="1">
    <source>
        <dbReference type="ARBA" id="ARBA00022729"/>
    </source>
</evidence>
<keyword evidence="1 4" id="KW-0732">Signal</keyword>